<dbReference type="OrthoDB" id="9797028at2"/>
<evidence type="ECO:0000256" key="4">
    <source>
        <dbReference type="ARBA" id="ARBA00022989"/>
    </source>
</evidence>
<keyword evidence="5 6" id="KW-0472">Membrane</keyword>
<feature type="transmembrane region" description="Helical" evidence="6">
    <location>
        <begin position="258"/>
        <end position="279"/>
    </location>
</feature>
<gene>
    <name evidence="7" type="ORF">SAMN05192560_2115</name>
</gene>
<comment type="subcellular location">
    <subcellularLocation>
        <location evidence="1">Cell membrane</location>
        <topology evidence="1">Multi-pass membrane protein</topology>
    </subcellularLocation>
</comment>
<feature type="transmembrane region" description="Helical" evidence="6">
    <location>
        <begin position="233"/>
        <end position="251"/>
    </location>
</feature>
<dbReference type="AlphaFoldDB" id="A0A239AW09"/>
<keyword evidence="4 6" id="KW-1133">Transmembrane helix</keyword>
<keyword evidence="3 6" id="KW-0812">Transmembrane</keyword>
<dbReference type="Proteomes" id="UP000198305">
    <property type="component" value="Unassembled WGS sequence"/>
</dbReference>
<protein>
    <submittedName>
        <fullName evidence="7">Membrane protein</fullName>
    </submittedName>
</protein>
<dbReference type="EMBL" id="FZOA01000009">
    <property type="protein sequence ID" value="SNR99133.1"/>
    <property type="molecule type" value="Genomic_DNA"/>
</dbReference>
<organism evidence="7 8">
    <name type="scientific">Methylobacillus rhizosphaerae</name>
    <dbReference type="NCBI Taxonomy" id="551994"/>
    <lineage>
        <taxon>Bacteria</taxon>
        <taxon>Pseudomonadati</taxon>
        <taxon>Pseudomonadota</taxon>
        <taxon>Betaproteobacteria</taxon>
        <taxon>Nitrosomonadales</taxon>
        <taxon>Methylophilaceae</taxon>
        <taxon>Methylobacillus</taxon>
    </lineage>
</organism>
<feature type="transmembrane region" description="Helical" evidence="6">
    <location>
        <begin position="203"/>
        <end position="221"/>
    </location>
</feature>
<reference evidence="8" key="1">
    <citation type="submission" date="2017-06" db="EMBL/GenBank/DDBJ databases">
        <authorList>
            <person name="Varghese N."/>
            <person name="Submissions S."/>
        </authorList>
    </citation>
    <scope>NUCLEOTIDE SEQUENCE [LARGE SCALE GENOMIC DNA]</scope>
    <source>
        <strain evidence="8">Ca-68</strain>
    </source>
</reference>
<keyword evidence="2" id="KW-1003">Cell membrane</keyword>
<keyword evidence="8" id="KW-1185">Reference proteome</keyword>
<dbReference type="PANTHER" id="PTHR30213:SF1">
    <property type="entry name" value="INNER MEMBRANE PROTEIN YHJD"/>
    <property type="match status" value="1"/>
</dbReference>
<dbReference type="PIRSF" id="PIRSF035875">
    <property type="entry name" value="RNase_BN"/>
    <property type="match status" value="1"/>
</dbReference>
<feature type="transmembrane region" description="Helical" evidence="6">
    <location>
        <begin position="43"/>
        <end position="66"/>
    </location>
</feature>
<evidence type="ECO:0000256" key="3">
    <source>
        <dbReference type="ARBA" id="ARBA00022692"/>
    </source>
</evidence>
<evidence type="ECO:0000256" key="5">
    <source>
        <dbReference type="ARBA" id="ARBA00023136"/>
    </source>
</evidence>
<feature type="transmembrane region" description="Helical" evidence="6">
    <location>
        <begin position="156"/>
        <end position="182"/>
    </location>
</feature>
<dbReference type="Pfam" id="PF03631">
    <property type="entry name" value="Virul_fac_BrkB"/>
    <property type="match status" value="1"/>
</dbReference>
<evidence type="ECO:0000256" key="6">
    <source>
        <dbReference type="SAM" id="Phobius"/>
    </source>
</evidence>
<evidence type="ECO:0000313" key="7">
    <source>
        <dbReference type="EMBL" id="SNR99133.1"/>
    </source>
</evidence>
<proteinExistence type="predicted"/>
<evidence type="ECO:0000256" key="1">
    <source>
        <dbReference type="ARBA" id="ARBA00004651"/>
    </source>
</evidence>
<sequence>MITKLLYSLSQHALYRLKCLRQLLIQSVLSWFSHRATSKGAALAFYTMFSLTPILILVIAIAGYFLGERAAHGEIVAQISDLVGDSGAQVIQSMLARAHNPKSGIIATLIAGSLLFIGATTVFAELKASLDEIWEISKIKARDKKQALGALVKTRLLAFSIILSLAFLLLTSLLVNAGLALVEQFAAEFVGRFITTIGIFKHVSALVSFGVITSMFAVIFKMLPDVKLPWSDVWIGAAFTAILFGLGKYLIGIYLGNSAVASSFGAAGSLIALLLWVYYSAQIFFFGAEITRQYALTFGSLKNIPADQVPRK</sequence>
<dbReference type="RefSeq" id="WP_089376189.1">
    <property type="nucleotide sequence ID" value="NZ_FZOA01000009.1"/>
</dbReference>
<accession>A0A239AW09</accession>
<dbReference type="PANTHER" id="PTHR30213">
    <property type="entry name" value="INNER MEMBRANE PROTEIN YHJD"/>
    <property type="match status" value="1"/>
</dbReference>
<dbReference type="GO" id="GO:0005886">
    <property type="term" value="C:plasma membrane"/>
    <property type="evidence" value="ECO:0007669"/>
    <property type="project" value="UniProtKB-SubCell"/>
</dbReference>
<evidence type="ECO:0000313" key="8">
    <source>
        <dbReference type="Proteomes" id="UP000198305"/>
    </source>
</evidence>
<feature type="transmembrane region" description="Helical" evidence="6">
    <location>
        <begin position="104"/>
        <end position="124"/>
    </location>
</feature>
<dbReference type="InterPro" id="IPR017039">
    <property type="entry name" value="Virul_fac_BrkB"/>
</dbReference>
<name>A0A239AW09_9PROT</name>
<evidence type="ECO:0000256" key="2">
    <source>
        <dbReference type="ARBA" id="ARBA00022475"/>
    </source>
</evidence>